<dbReference type="Gene3D" id="1.20.1250.20">
    <property type="entry name" value="MFS general substrate transporter like domains"/>
    <property type="match status" value="2"/>
</dbReference>
<accession>A0ABT4TKF8</accession>
<evidence type="ECO:0000313" key="9">
    <source>
        <dbReference type="Proteomes" id="UP001165685"/>
    </source>
</evidence>
<feature type="transmembrane region" description="Helical" evidence="6">
    <location>
        <begin position="343"/>
        <end position="363"/>
    </location>
</feature>
<feature type="transmembrane region" description="Helical" evidence="6">
    <location>
        <begin position="20"/>
        <end position="38"/>
    </location>
</feature>
<dbReference type="EMBL" id="JAQFWP010000018">
    <property type="protein sequence ID" value="MDA2805195.1"/>
    <property type="molecule type" value="Genomic_DNA"/>
</dbReference>
<evidence type="ECO:0000256" key="1">
    <source>
        <dbReference type="ARBA" id="ARBA00004651"/>
    </source>
</evidence>
<keyword evidence="9" id="KW-1185">Reference proteome</keyword>
<evidence type="ECO:0000256" key="6">
    <source>
        <dbReference type="SAM" id="Phobius"/>
    </source>
</evidence>
<comment type="caution">
    <text evidence="8">The sequence shown here is derived from an EMBL/GenBank/DDBJ whole genome shotgun (WGS) entry which is preliminary data.</text>
</comment>
<feature type="region of interest" description="Disordered" evidence="5">
    <location>
        <begin position="393"/>
        <end position="415"/>
    </location>
</feature>
<feature type="transmembrane region" description="Helical" evidence="6">
    <location>
        <begin position="58"/>
        <end position="78"/>
    </location>
</feature>
<dbReference type="InterPro" id="IPR020846">
    <property type="entry name" value="MFS_dom"/>
</dbReference>
<comment type="subcellular location">
    <subcellularLocation>
        <location evidence="1">Cell membrane</location>
        <topology evidence="1">Multi-pass membrane protein</topology>
    </subcellularLocation>
</comment>
<evidence type="ECO:0000256" key="3">
    <source>
        <dbReference type="ARBA" id="ARBA00022989"/>
    </source>
</evidence>
<gene>
    <name evidence="8" type="ORF">O4U47_11805</name>
</gene>
<feature type="transmembrane region" description="Helical" evidence="6">
    <location>
        <begin position="311"/>
        <end position="331"/>
    </location>
</feature>
<evidence type="ECO:0000256" key="2">
    <source>
        <dbReference type="ARBA" id="ARBA00022692"/>
    </source>
</evidence>
<reference evidence="8" key="1">
    <citation type="submission" date="2023-01" db="EMBL/GenBank/DDBJ databases">
        <title>Draft genome sequence of Nocardiopsis sp. LSu2-4 isolated from halophytes.</title>
        <authorList>
            <person name="Duangmal K."/>
            <person name="Chantavorakit T."/>
        </authorList>
    </citation>
    <scope>NUCLEOTIDE SEQUENCE</scope>
    <source>
        <strain evidence="8">LSu2-4</strain>
    </source>
</reference>
<dbReference type="InterPro" id="IPR010645">
    <property type="entry name" value="MFS_4"/>
</dbReference>
<dbReference type="SUPFAM" id="SSF103473">
    <property type="entry name" value="MFS general substrate transporter"/>
    <property type="match status" value="1"/>
</dbReference>
<feature type="transmembrane region" description="Helical" evidence="6">
    <location>
        <begin position="257"/>
        <end position="275"/>
    </location>
</feature>
<keyword evidence="3 6" id="KW-1133">Transmembrane helix</keyword>
<dbReference type="PANTHER" id="PTHR23537">
    <property type="match status" value="1"/>
</dbReference>
<feature type="domain" description="Major facilitator superfamily (MFS) profile" evidence="7">
    <location>
        <begin position="18"/>
        <end position="398"/>
    </location>
</feature>
<name>A0ABT4TKF8_9ACTN</name>
<feature type="transmembrane region" description="Helical" evidence="6">
    <location>
        <begin position="369"/>
        <end position="387"/>
    </location>
</feature>
<evidence type="ECO:0000259" key="7">
    <source>
        <dbReference type="PROSITE" id="PS50850"/>
    </source>
</evidence>
<proteinExistence type="predicted"/>
<feature type="transmembrane region" description="Helical" evidence="6">
    <location>
        <begin position="85"/>
        <end position="104"/>
    </location>
</feature>
<feature type="transmembrane region" description="Helical" evidence="6">
    <location>
        <begin position="144"/>
        <end position="166"/>
    </location>
</feature>
<evidence type="ECO:0000256" key="5">
    <source>
        <dbReference type="SAM" id="MobiDB-lite"/>
    </source>
</evidence>
<dbReference type="PANTHER" id="PTHR23537:SF1">
    <property type="entry name" value="SUGAR TRANSPORTER"/>
    <property type="match status" value="1"/>
</dbReference>
<sequence>MTDGRQARRRDGRPAEWKVALAGVATIGVGFGFARYGYGLFLPEIRAEFGLSVAEVGLVGSATYLGYLAALVLVGLLAGTVGPRLPVVAAGASAAVGMGAVAVADHPAVAVAGLVLAGTSSGWAWAPYSDAVQLLAPEERRAGLLALLPTGTAFGTAVAGVLALAARGGDWRHAWLAFAAVAVVVTLYNARLIPGTPVRPADGGRSARSGPRAFLRPEAAPLLTTALSYGLIGSVYWTFAVEAVTASGSGVDAAPLFWTLMGVAGVGGLASGRLFDRLGLRRSHTVLFAALAAAVGLLAAVPGPLPAAVPAALSAVLYGPAFMAVSGLLAVASLRLFPERPAAGFSGVVFFLGVGTVVGPAALGAVADAYGLRAAFLATAGIALLTLPMRGARRPAPSGPAEAAGERAGAVCGRS</sequence>
<dbReference type="Proteomes" id="UP001165685">
    <property type="component" value="Unassembled WGS sequence"/>
</dbReference>
<feature type="transmembrane region" description="Helical" evidence="6">
    <location>
        <begin position="110"/>
        <end position="132"/>
    </location>
</feature>
<organism evidence="8 9">
    <name type="scientific">Nocardiopsis suaedae</name>
    <dbReference type="NCBI Taxonomy" id="3018444"/>
    <lineage>
        <taxon>Bacteria</taxon>
        <taxon>Bacillati</taxon>
        <taxon>Actinomycetota</taxon>
        <taxon>Actinomycetes</taxon>
        <taxon>Streptosporangiales</taxon>
        <taxon>Nocardiopsidaceae</taxon>
        <taxon>Nocardiopsis</taxon>
    </lineage>
</organism>
<feature type="transmembrane region" description="Helical" evidence="6">
    <location>
        <begin position="287"/>
        <end position="305"/>
    </location>
</feature>
<dbReference type="Pfam" id="PF06779">
    <property type="entry name" value="MFS_4"/>
    <property type="match status" value="1"/>
</dbReference>
<protein>
    <submittedName>
        <fullName evidence="8">YbfB/YjiJ family MFS transporter</fullName>
    </submittedName>
</protein>
<evidence type="ECO:0000313" key="8">
    <source>
        <dbReference type="EMBL" id="MDA2805195.1"/>
    </source>
</evidence>
<keyword evidence="4 6" id="KW-0472">Membrane</keyword>
<dbReference type="InterPro" id="IPR036259">
    <property type="entry name" value="MFS_trans_sf"/>
</dbReference>
<evidence type="ECO:0000256" key="4">
    <source>
        <dbReference type="ARBA" id="ARBA00023136"/>
    </source>
</evidence>
<dbReference type="RefSeq" id="WP_270677849.1">
    <property type="nucleotide sequence ID" value="NZ_JAQFWP010000018.1"/>
</dbReference>
<dbReference type="PROSITE" id="PS50850">
    <property type="entry name" value="MFS"/>
    <property type="match status" value="1"/>
</dbReference>
<feature type="transmembrane region" description="Helical" evidence="6">
    <location>
        <begin position="219"/>
        <end position="237"/>
    </location>
</feature>
<keyword evidence="2 6" id="KW-0812">Transmembrane</keyword>
<feature type="transmembrane region" description="Helical" evidence="6">
    <location>
        <begin position="172"/>
        <end position="190"/>
    </location>
</feature>